<evidence type="ECO:0000256" key="1">
    <source>
        <dbReference type="SAM" id="MobiDB-lite"/>
    </source>
</evidence>
<name>A0A6A6T794_9PLEO</name>
<evidence type="ECO:0000313" key="3">
    <source>
        <dbReference type="Proteomes" id="UP000799324"/>
    </source>
</evidence>
<gene>
    <name evidence="2" type="ORF">K491DRAFT_439432</name>
</gene>
<dbReference type="EMBL" id="MU004354">
    <property type="protein sequence ID" value="KAF2655081.1"/>
    <property type="molecule type" value="Genomic_DNA"/>
</dbReference>
<accession>A0A6A6T794</accession>
<feature type="compositionally biased region" description="Low complexity" evidence="1">
    <location>
        <begin position="114"/>
        <end position="123"/>
    </location>
</feature>
<keyword evidence="3" id="KW-1185">Reference proteome</keyword>
<reference evidence="2" key="1">
    <citation type="journal article" date="2020" name="Stud. Mycol.">
        <title>101 Dothideomycetes genomes: a test case for predicting lifestyles and emergence of pathogens.</title>
        <authorList>
            <person name="Haridas S."/>
            <person name="Albert R."/>
            <person name="Binder M."/>
            <person name="Bloem J."/>
            <person name="Labutti K."/>
            <person name="Salamov A."/>
            <person name="Andreopoulos B."/>
            <person name="Baker S."/>
            <person name="Barry K."/>
            <person name="Bills G."/>
            <person name="Bluhm B."/>
            <person name="Cannon C."/>
            <person name="Castanera R."/>
            <person name="Culley D."/>
            <person name="Daum C."/>
            <person name="Ezra D."/>
            <person name="Gonzalez J."/>
            <person name="Henrissat B."/>
            <person name="Kuo A."/>
            <person name="Liang C."/>
            <person name="Lipzen A."/>
            <person name="Lutzoni F."/>
            <person name="Magnuson J."/>
            <person name="Mondo S."/>
            <person name="Nolan M."/>
            <person name="Ohm R."/>
            <person name="Pangilinan J."/>
            <person name="Park H.-J."/>
            <person name="Ramirez L."/>
            <person name="Alfaro M."/>
            <person name="Sun H."/>
            <person name="Tritt A."/>
            <person name="Yoshinaga Y."/>
            <person name="Zwiers L.-H."/>
            <person name="Turgeon B."/>
            <person name="Goodwin S."/>
            <person name="Spatafora J."/>
            <person name="Crous P."/>
            <person name="Grigoriev I."/>
        </authorList>
    </citation>
    <scope>NUCLEOTIDE SEQUENCE</scope>
    <source>
        <strain evidence="2">CBS 122681</strain>
    </source>
</reference>
<organism evidence="2 3">
    <name type="scientific">Lophiostoma macrostomum CBS 122681</name>
    <dbReference type="NCBI Taxonomy" id="1314788"/>
    <lineage>
        <taxon>Eukaryota</taxon>
        <taxon>Fungi</taxon>
        <taxon>Dikarya</taxon>
        <taxon>Ascomycota</taxon>
        <taxon>Pezizomycotina</taxon>
        <taxon>Dothideomycetes</taxon>
        <taxon>Pleosporomycetidae</taxon>
        <taxon>Pleosporales</taxon>
        <taxon>Lophiostomataceae</taxon>
        <taxon>Lophiostoma</taxon>
    </lineage>
</organism>
<proteinExistence type="predicted"/>
<dbReference type="Proteomes" id="UP000799324">
    <property type="component" value="Unassembled WGS sequence"/>
</dbReference>
<protein>
    <submittedName>
        <fullName evidence="2">Uncharacterized protein</fullName>
    </submittedName>
</protein>
<evidence type="ECO:0000313" key="2">
    <source>
        <dbReference type="EMBL" id="KAF2655081.1"/>
    </source>
</evidence>
<sequence length="191" mass="20860">MPDPHYVILERYWQTAAGQSTSWRAASGSVTYTRNCTSPARCGRADVVPPLFPIKVPPRHSLQLLNTSSTTSSSFSDLVPLSLPLQLKLSWKFTHCYTLLPIAAPLRTHPLSRAPPSSLSPLATKPQALLPAGSSPRSLFPAQSLRVIFSRLVRMPLDVSFCSLDPASSRVPAVPTNTALVEIRIHTLDRP</sequence>
<dbReference type="AlphaFoldDB" id="A0A6A6T794"/>
<feature type="region of interest" description="Disordered" evidence="1">
    <location>
        <begin position="114"/>
        <end position="133"/>
    </location>
</feature>